<protein>
    <submittedName>
        <fullName evidence="2">Uncharacterized protein</fullName>
    </submittedName>
</protein>
<evidence type="ECO:0000256" key="1">
    <source>
        <dbReference type="SAM" id="MobiDB-lite"/>
    </source>
</evidence>
<organism evidence="2 3">
    <name type="scientific">Brassica cretica</name>
    <name type="common">Mustard</name>
    <dbReference type="NCBI Taxonomy" id="69181"/>
    <lineage>
        <taxon>Eukaryota</taxon>
        <taxon>Viridiplantae</taxon>
        <taxon>Streptophyta</taxon>
        <taxon>Embryophyta</taxon>
        <taxon>Tracheophyta</taxon>
        <taxon>Spermatophyta</taxon>
        <taxon>Magnoliopsida</taxon>
        <taxon>eudicotyledons</taxon>
        <taxon>Gunneridae</taxon>
        <taxon>Pentapetalae</taxon>
        <taxon>rosids</taxon>
        <taxon>malvids</taxon>
        <taxon>Brassicales</taxon>
        <taxon>Brassicaceae</taxon>
        <taxon>Brassiceae</taxon>
        <taxon>Brassica</taxon>
    </lineage>
</organism>
<dbReference type="EMBL" id="QGKX02000095">
    <property type="protein sequence ID" value="KAF3570406.1"/>
    <property type="molecule type" value="Genomic_DNA"/>
</dbReference>
<dbReference type="AlphaFoldDB" id="A0A8S9RCB6"/>
<sequence length="350" mass="40741">MTHEEFAAKHPHTPSPVYVKIDRHSDPVIDRQKETAIDRQPPVPIDRQAPLTYRVQMPKIDVARLNELRPQPKASDNPLETIKTPSDDAADPMEVDRVPMGRTLRKRNEKVAKHMKRRPNEKERESFQKRVFRIPLEKPFEEAYFTHRLWMFFRETKETEEDIRRMFCEARERMKNRITLKKKSDPGKFTIPCGAFQEIIHFCGLFLEELGRDCERPRAADWRAFLSTVGAVCNLQTNQLCLTLIDPHVHYNPIPVKKPQTSSRSINDLGIIAACHCGADAHQKSTDAPKEESVDSSPEGLENDYYNPTMAAHTRHTMHTEEYDEDYVEERDIKYKAVLDEEDRLLKHSS</sequence>
<dbReference type="Proteomes" id="UP000712600">
    <property type="component" value="Unassembled WGS sequence"/>
</dbReference>
<accession>A0A8S9RCB6</accession>
<evidence type="ECO:0000313" key="2">
    <source>
        <dbReference type="EMBL" id="KAF3570406.1"/>
    </source>
</evidence>
<feature type="compositionally biased region" description="Basic and acidic residues" evidence="1">
    <location>
        <begin position="283"/>
        <end position="293"/>
    </location>
</feature>
<comment type="caution">
    <text evidence="2">The sequence shown here is derived from an EMBL/GenBank/DDBJ whole genome shotgun (WGS) entry which is preliminary data.</text>
</comment>
<gene>
    <name evidence="2" type="ORF">F2Q69_00058797</name>
</gene>
<reference evidence="2" key="1">
    <citation type="submission" date="2019-12" db="EMBL/GenBank/DDBJ databases">
        <title>Genome sequencing and annotation of Brassica cretica.</title>
        <authorList>
            <person name="Studholme D.J."/>
            <person name="Sarris P."/>
        </authorList>
    </citation>
    <scope>NUCLEOTIDE SEQUENCE</scope>
    <source>
        <strain evidence="2">PFS-109/04</strain>
        <tissue evidence="2">Leaf</tissue>
    </source>
</reference>
<feature type="region of interest" description="Disordered" evidence="1">
    <location>
        <begin position="283"/>
        <end position="304"/>
    </location>
</feature>
<proteinExistence type="predicted"/>
<feature type="region of interest" description="Disordered" evidence="1">
    <location>
        <begin position="69"/>
        <end position="94"/>
    </location>
</feature>
<evidence type="ECO:0000313" key="3">
    <source>
        <dbReference type="Proteomes" id="UP000712600"/>
    </source>
</evidence>
<name>A0A8S9RCB6_BRACR</name>